<dbReference type="Proteomes" id="UP001432180">
    <property type="component" value="Chromosome"/>
</dbReference>
<dbReference type="RefSeq" id="WP_328986324.1">
    <property type="nucleotide sequence ID" value="NZ_CP121472.1"/>
</dbReference>
<dbReference type="EMBL" id="CP121472">
    <property type="protein sequence ID" value="WPL15773.1"/>
    <property type="molecule type" value="Genomic_DNA"/>
</dbReference>
<dbReference type="NCBIfam" id="NF005829">
    <property type="entry name" value="PRK07726.1"/>
    <property type="match status" value="1"/>
</dbReference>
<dbReference type="InterPro" id="IPR003601">
    <property type="entry name" value="Topo_IA_2"/>
</dbReference>
<evidence type="ECO:0000259" key="15">
    <source>
        <dbReference type="PROSITE" id="PS52039"/>
    </source>
</evidence>
<dbReference type="PANTHER" id="PTHR11390">
    <property type="entry name" value="PROKARYOTIC DNA TOPOISOMERASE"/>
    <property type="match status" value="1"/>
</dbReference>
<dbReference type="SMART" id="SM00437">
    <property type="entry name" value="TOP1Ac"/>
    <property type="match status" value="1"/>
</dbReference>
<dbReference type="PROSITE" id="PS00396">
    <property type="entry name" value="TOPO_IA_1"/>
    <property type="match status" value="1"/>
</dbReference>
<organism evidence="16 17">
    <name type="scientific">Thiorhodovibrio winogradskyi</name>
    <dbReference type="NCBI Taxonomy" id="77007"/>
    <lineage>
        <taxon>Bacteria</taxon>
        <taxon>Pseudomonadati</taxon>
        <taxon>Pseudomonadota</taxon>
        <taxon>Gammaproteobacteria</taxon>
        <taxon>Chromatiales</taxon>
        <taxon>Chromatiaceae</taxon>
        <taxon>Thiorhodovibrio</taxon>
    </lineage>
</organism>
<dbReference type="InterPro" id="IPR003602">
    <property type="entry name" value="Topo_IA_DNA-bd_dom"/>
</dbReference>
<proteinExistence type="inferred from homology"/>
<dbReference type="PANTHER" id="PTHR11390:SF21">
    <property type="entry name" value="DNA TOPOISOMERASE 3-ALPHA"/>
    <property type="match status" value="1"/>
</dbReference>
<dbReference type="SUPFAM" id="SSF56712">
    <property type="entry name" value="Prokaryotic type I DNA topoisomerase"/>
    <property type="match status" value="1"/>
</dbReference>
<feature type="region of interest" description="Disordered" evidence="13">
    <location>
        <begin position="634"/>
        <end position="660"/>
    </location>
</feature>
<evidence type="ECO:0000313" key="16">
    <source>
        <dbReference type="EMBL" id="WPL15773.1"/>
    </source>
</evidence>
<dbReference type="SMART" id="SM00436">
    <property type="entry name" value="TOP1Bc"/>
    <property type="match status" value="1"/>
</dbReference>
<evidence type="ECO:0000256" key="11">
    <source>
        <dbReference type="ARBA" id="ARBA00032235"/>
    </source>
</evidence>
<evidence type="ECO:0000256" key="8">
    <source>
        <dbReference type="ARBA" id="ARBA00023235"/>
    </source>
</evidence>
<evidence type="ECO:0000256" key="12">
    <source>
        <dbReference type="ARBA" id="ARBA00032877"/>
    </source>
</evidence>
<dbReference type="PROSITE" id="PS52039">
    <property type="entry name" value="TOPO_IA_2"/>
    <property type="match status" value="1"/>
</dbReference>
<keyword evidence="17" id="KW-1185">Reference proteome</keyword>
<dbReference type="SMART" id="SM00493">
    <property type="entry name" value="TOPRIM"/>
    <property type="match status" value="1"/>
</dbReference>
<feature type="domain" description="Topo IA-type catalytic" evidence="15">
    <location>
        <begin position="170"/>
        <end position="612"/>
    </location>
</feature>
<sequence>MVTTLVLAEKPSVARDIARVLGARARHEGYLEGGGYRVTWALGHLVHFAEPDDYGTQERAAGDDQATSGGTVNWAGRWSLAQLPMIPARWRLRTDKKTSAQFKIVKALLNAPETERLVCATDAGREGEAIFRLIYQHARCTKPVERLWISSLTDEAIRAGFQALKPGSAFDPLAAAARARAQADWLIGMNLTRAYTVRNRVLCTIGRVQTPTLAMIVARDAAIAAFQKAYFYELVAHLREGFDARLAPHWPEDSETRIDDKAKAEKHREQLAPHHSGTVADIQRKERRQRPPPLYDLTNLQRDANRHFGFTAAKTLELAQQLYEQYKLISYPRTESRHISEDMLPQLPGILGALGHPLAPVAAERLAAGHKLSKAYVDKTRLTDHHAILPTQTRAPTSLPEPLKHIYDLVCARFVAVFLPDQRVLDIHVRLDIGGACFLAQAARVLDPGWKAAELKTKRTASEPDTEPPQTAALAALEQGQTVTVDGLEVVEKETQAPRPFDDASLLNAMKNAGREIEDDALAAAMKDSGLGTPATRAEIIEKLIRTGYVERQRKTLRATEKGRVLIALVAEPLRSPELTAEWEQRLKAIERGESDAEAFYRDICDFIRALIPRVAEGAAMSAEQIVAARALAPGNKGSTKGGKSTRGKGRGKRAPRSTADLGTCPICQQGQITENSRAFGCDRYRDGCGFTVWKTIAGHQVTPTELQALIETGQTAPLGDFRSKAGKAFSARLRLDAKGRVKLDFDTPSPQTSTAPETSPRPVPSSAATEQPEAQSQSLPLASSPNQTSGLGACPKCRQGQIIKGRRGYGCNRYREGCDFVIWREQFGVQLDEQHIRDLIARGESAPIDGLMDPDGVPSRACLRLDAEDGIRMIPVASKKSSTGNH</sequence>
<name>A0ABZ0S3X5_9GAMM</name>
<dbReference type="Gene3D" id="3.40.50.140">
    <property type="match status" value="1"/>
</dbReference>
<dbReference type="Pfam" id="PF01131">
    <property type="entry name" value="Topoisom_bac"/>
    <property type="match status" value="1"/>
</dbReference>
<evidence type="ECO:0000256" key="13">
    <source>
        <dbReference type="SAM" id="MobiDB-lite"/>
    </source>
</evidence>
<feature type="domain" description="Toprim" evidence="14">
    <location>
        <begin position="3"/>
        <end position="153"/>
    </location>
</feature>
<reference evidence="16 17" key="1">
    <citation type="journal article" date="2023" name="Microorganisms">
        <title>Thiorhodovibrio frisius and Trv. litoralis spp. nov., Two Novel Members from a Clade of Fastidious Purple Sulfur Bacteria That Exhibit Unique Red-Shifted Light-Harvesting Capabilities.</title>
        <authorList>
            <person name="Methner A."/>
            <person name="Kuzyk S.B."/>
            <person name="Petersen J."/>
            <person name="Bauer S."/>
            <person name="Brinkmann H."/>
            <person name="Sichau K."/>
            <person name="Wanner G."/>
            <person name="Wolf J."/>
            <person name="Neumann-Schaal M."/>
            <person name="Henke P."/>
            <person name="Tank M."/>
            <person name="Sproer C."/>
            <person name="Bunk B."/>
            <person name="Overmann J."/>
        </authorList>
    </citation>
    <scope>NUCLEOTIDE SEQUENCE [LARGE SCALE GENOMIC DNA]</scope>
    <source>
        <strain evidence="16 17">DSM 6702</strain>
    </source>
</reference>
<evidence type="ECO:0000256" key="4">
    <source>
        <dbReference type="ARBA" id="ARBA00022723"/>
    </source>
</evidence>
<evidence type="ECO:0000259" key="14">
    <source>
        <dbReference type="PROSITE" id="PS50880"/>
    </source>
</evidence>
<evidence type="ECO:0000256" key="6">
    <source>
        <dbReference type="ARBA" id="ARBA00023029"/>
    </source>
</evidence>
<evidence type="ECO:0000256" key="1">
    <source>
        <dbReference type="ARBA" id="ARBA00000213"/>
    </source>
</evidence>
<feature type="region of interest" description="Disordered" evidence="13">
    <location>
        <begin position="742"/>
        <end position="796"/>
    </location>
</feature>
<evidence type="ECO:0000256" key="2">
    <source>
        <dbReference type="ARBA" id="ARBA00009446"/>
    </source>
</evidence>
<feature type="region of interest" description="Disordered" evidence="13">
    <location>
        <begin position="262"/>
        <end position="295"/>
    </location>
</feature>
<dbReference type="InterPro" id="IPR013825">
    <property type="entry name" value="Topo_IA_cen_sub2"/>
</dbReference>
<evidence type="ECO:0000256" key="10">
    <source>
        <dbReference type="ARBA" id="ARBA00031985"/>
    </source>
</evidence>
<gene>
    <name evidence="16" type="primary">topB</name>
    <name evidence="16" type="ORF">Thiowin_00690</name>
</gene>
<keyword evidence="5" id="KW-0460">Magnesium</keyword>
<dbReference type="CDD" id="cd03362">
    <property type="entry name" value="TOPRIM_TopoIA_TopoIII"/>
    <property type="match status" value="1"/>
</dbReference>
<dbReference type="InterPro" id="IPR034144">
    <property type="entry name" value="TOPRIM_TopoIII"/>
</dbReference>
<protein>
    <recommendedName>
        <fullName evidence="3">DNA topoisomerase</fullName>
        <ecNumber evidence="3">5.6.2.1</ecNumber>
    </recommendedName>
    <alternativeName>
        <fullName evidence="12">Omega-protein</fullName>
    </alternativeName>
    <alternativeName>
        <fullName evidence="11">Relaxing enzyme</fullName>
    </alternativeName>
    <alternativeName>
        <fullName evidence="9">Swivelase</fullName>
    </alternativeName>
    <alternativeName>
        <fullName evidence="10">Untwisting enzyme</fullName>
    </alternativeName>
</protein>
<evidence type="ECO:0000313" key="17">
    <source>
        <dbReference type="Proteomes" id="UP001432180"/>
    </source>
</evidence>
<dbReference type="Pfam" id="PF13342">
    <property type="entry name" value="Toprim_Crpt"/>
    <property type="match status" value="1"/>
</dbReference>
<feature type="compositionally biased region" description="Basic and acidic residues" evidence="13">
    <location>
        <begin position="262"/>
        <end position="272"/>
    </location>
</feature>
<dbReference type="Gene3D" id="1.10.290.10">
    <property type="entry name" value="Topoisomerase I, domain 4"/>
    <property type="match status" value="1"/>
</dbReference>
<dbReference type="GO" id="GO:0003917">
    <property type="term" value="F:DNA topoisomerase type I (single strand cut, ATP-independent) activity"/>
    <property type="evidence" value="ECO:0007669"/>
    <property type="project" value="UniProtKB-EC"/>
</dbReference>
<evidence type="ECO:0000256" key="7">
    <source>
        <dbReference type="ARBA" id="ARBA00023125"/>
    </source>
</evidence>
<dbReference type="InterPro" id="IPR025589">
    <property type="entry name" value="Toprim_C_rpt"/>
</dbReference>
<dbReference type="Gene3D" id="1.10.460.10">
    <property type="entry name" value="Topoisomerase I, domain 2"/>
    <property type="match status" value="1"/>
</dbReference>
<comment type="catalytic activity">
    <reaction evidence="1">
        <text>ATP-independent breakage of single-stranded DNA, followed by passage and rejoining.</text>
        <dbReference type="EC" id="5.6.2.1"/>
    </reaction>
</comment>
<dbReference type="EC" id="5.6.2.1" evidence="3"/>
<feature type="compositionally biased region" description="Polar residues" evidence="13">
    <location>
        <begin position="749"/>
        <end position="758"/>
    </location>
</feature>
<dbReference type="Pfam" id="PF01751">
    <property type="entry name" value="Toprim"/>
    <property type="match status" value="1"/>
</dbReference>
<feature type="compositionally biased region" description="Basic residues" evidence="13">
    <location>
        <begin position="644"/>
        <end position="656"/>
    </location>
</feature>
<dbReference type="CDD" id="cd00186">
    <property type="entry name" value="TOP1Ac"/>
    <property type="match status" value="1"/>
</dbReference>
<dbReference type="InterPro" id="IPR023405">
    <property type="entry name" value="Topo_IA_core_domain"/>
</dbReference>
<dbReference type="InterPro" id="IPR006171">
    <property type="entry name" value="TOPRIM_dom"/>
</dbReference>
<evidence type="ECO:0000256" key="3">
    <source>
        <dbReference type="ARBA" id="ARBA00012891"/>
    </source>
</evidence>
<dbReference type="InterPro" id="IPR013497">
    <property type="entry name" value="Topo_IA_cen"/>
</dbReference>
<dbReference type="InterPro" id="IPR013824">
    <property type="entry name" value="Topo_IA_cen_sub1"/>
</dbReference>
<dbReference type="NCBIfam" id="TIGR01056">
    <property type="entry name" value="topB"/>
    <property type="match status" value="1"/>
</dbReference>
<dbReference type="InterPro" id="IPR023406">
    <property type="entry name" value="Topo_IA_AS"/>
</dbReference>
<feature type="compositionally biased region" description="Polar residues" evidence="13">
    <location>
        <begin position="767"/>
        <end position="791"/>
    </location>
</feature>
<dbReference type="PRINTS" id="PR00417">
    <property type="entry name" value="PRTPISMRASEI"/>
</dbReference>
<keyword evidence="6" id="KW-0799">Topoisomerase</keyword>
<keyword evidence="7" id="KW-0238">DNA-binding</keyword>
<evidence type="ECO:0000256" key="9">
    <source>
        <dbReference type="ARBA" id="ARBA00030003"/>
    </source>
</evidence>
<evidence type="ECO:0000256" key="5">
    <source>
        <dbReference type="ARBA" id="ARBA00022842"/>
    </source>
</evidence>
<dbReference type="PROSITE" id="PS50880">
    <property type="entry name" value="TOPRIM"/>
    <property type="match status" value="1"/>
</dbReference>
<dbReference type="Gene3D" id="2.70.20.10">
    <property type="entry name" value="Topoisomerase I, domain 3"/>
    <property type="match status" value="1"/>
</dbReference>
<keyword evidence="8 16" id="KW-0413">Isomerase</keyword>
<keyword evidence="4" id="KW-0479">Metal-binding</keyword>
<dbReference type="InterPro" id="IPR013826">
    <property type="entry name" value="Topo_IA_cen_sub3"/>
</dbReference>
<accession>A0ABZ0S3X5</accession>
<dbReference type="InterPro" id="IPR000380">
    <property type="entry name" value="Topo_IA"/>
</dbReference>
<comment type="similarity">
    <text evidence="2">Belongs to the type IA topoisomerase family.</text>
</comment>
<dbReference type="InterPro" id="IPR005738">
    <property type="entry name" value="TopoIII"/>
</dbReference>